<dbReference type="Gene3D" id="1.10.8.60">
    <property type="match status" value="1"/>
</dbReference>
<dbReference type="InterPro" id="IPR024096">
    <property type="entry name" value="NO_sig/Golgi_transp_ligand-bd"/>
</dbReference>
<evidence type="ECO:0000256" key="5">
    <source>
        <dbReference type="ARBA" id="ARBA00023163"/>
    </source>
</evidence>
<dbReference type="CDD" id="cd00009">
    <property type="entry name" value="AAA"/>
    <property type="match status" value="1"/>
</dbReference>
<keyword evidence="4" id="KW-0238">DNA-binding</keyword>
<accession>A0ABT3SZN4</accession>
<dbReference type="InterPro" id="IPR025662">
    <property type="entry name" value="Sigma_54_int_dom_ATP-bd_1"/>
</dbReference>
<dbReference type="InterPro" id="IPR058031">
    <property type="entry name" value="AAA_lid_NorR"/>
</dbReference>
<dbReference type="Gene3D" id="1.10.10.60">
    <property type="entry name" value="Homeodomain-like"/>
    <property type="match status" value="1"/>
</dbReference>
<comment type="caution">
    <text evidence="7">The sequence shown here is derived from an EMBL/GenBank/DDBJ whole genome shotgun (WGS) entry which is preliminary data.</text>
</comment>
<dbReference type="InterPro" id="IPR025943">
    <property type="entry name" value="Sigma_54_int_dom_ATP-bd_2"/>
</dbReference>
<reference evidence="7" key="1">
    <citation type="submission" date="2019-02" db="EMBL/GenBank/DDBJ databases">
        <authorList>
            <person name="Li S.-H."/>
        </authorList>
    </citation>
    <scope>NUCLEOTIDE SEQUENCE</scope>
    <source>
        <strain evidence="7">IMCC8485</strain>
    </source>
</reference>
<protein>
    <submittedName>
        <fullName evidence="7">Sigma-54-dependent Fis family transcriptional regulator</fullName>
    </submittedName>
</protein>
<dbReference type="SUPFAM" id="SSF46689">
    <property type="entry name" value="Homeodomain-like"/>
    <property type="match status" value="1"/>
</dbReference>
<dbReference type="PANTHER" id="PTHR32071">
    <property type="entry name" value="TRANSCRIPTIONAL REGULATORY PROTEIN"/>
    <property type="match status" value="1"/>
</dbReference>
<keyword evidence="8" id="KW-1185">Reference proteome</keyword>
<keyword evidence="3" id="KW-0805">Transcription regulation</keyword>
<dbReference type="InterPro" id="IPR010523">
    <property type="entry name" value="XylR_N"/>
</dbReference>
<dbReference type="SUPFAM" id="SSF111126">
    <property type="entry name" value="Ligand-binding domain in the NO signalling and Golgi transport"/>
    <property type="match status" value="1"/>
</dbReference>
<evidence type="ECO:0000313" key="8">
    <source>
        <dbReference type="Proteomes" id="UP001143307"/>
    </source>
</evidence>
<dbReference type="Pfam" id="PF02954">
    <property type="entry name" value="HTH_8"/>
    <property type="match status" value="1"/>
</dbReference>
<dbReference type="Gene3D" id="3.30.1380.20">
    <property type="entry name" value="Trafficking protein particle complex subunit 3"/>
    <property type="match status" value="1"/>
</dbReference>
<dbReference type="Pfam" id="PF25601">
    <property type="entry name" value="AAA_lid_14"/>
    <property type="match status" value="1"/>
</dbReference>
<evidence type="ECO:0000256" key="4">
    <source>
        <dbReference type="ARBA" id="ARBA00023125"/>
    </source>
</evidence>
<evidence type="ECO:0000313" key="7">
    <source>
        <dbReference type="EMBL" id="MCX2975458.1"/>
    </source>
</evidence>
<dbReference type="InterPro" id="IPR025944">
    <property type="entry name" value="Sigma_54_int_dom_CS"/>
</dbReference>
<proteinExistence type="predicted"/>
<dbReference type="SUPFAM" id="SSF52540">
    <property type="entry name" value="P-loop containing nucleoside triphosphate hydrolases"/>
    <property type="match status" value="1"/>
</dbReference>
<dbReference type="InterPro" id="IPR002078">
    <property type="entry name" value="Sigma_54_int"/>
</dbReference>
<dbReference type="Pfam" id="PF06505">
    <property type="entry name" value="XylR_N"/>
    <property type="match status" value="1"/>
</dbReference>
<gene>
    <name evidence="7" type="ORF">EYC87_17905</name>
</gene>
<dbReference type="SMART" id="SM00382">
    <property type="entry name" value="AAA"/>
    <property type="match status" value="1"/>
</dbReference>
<sequence>MVIELPDASDLSSHVHFNPEQGKVWLDEQRGILQTLPAMASIWREIVTSIGVERSRNLFMRSGFRNGEIDAELARKQRPKASLTDLFLAGPQLHMLRGMAKVIPSVLELNAVKKQFLMELAWVDSYEVEISLAELGVLDMPVCWNLLGYACGFSSTIMGFEILFKEVCCRGKGDNECHIVGKTLADWEDAQDYEIFSSSDSLIETLYDLQAKTIDRSSIEDHKEERIFSALVGESAVFKKMCTMANKVATSKASVLLTGETGVGKEMIAKGIHLHSERSEMPFIALNCAAIPQELLEAELFGVEKGAFTGATHARKGRFERANTGTIFLDEVVELSARAQASLLRVLQEREFEPVGGTQTRSVDVRIIAATNEDLEEAVKGGKFRADLFYRLNVFPLHIPPLRERHDDIPLLVEFFIDKYESLYTTKTLGLTDRAMGHLLHHPWPGNIRELENTIERGVILTEKNQRITADSLLSGTRAAQQLDVDIAIDGITSTATNNGDQDSWADTIFEQSISMEAVEAELVNKAMALSDNNVSKAARLLGLSRPAFAYRLAKLPTPAAE</sequence>
<dbReference type="InterPro" id="IPR004096">
    <property type="entry name" value="V4R"/>
</dbReference>
<dbReference type="Pfam" id="PF00158">
    <property type="entry name" value="Sigma54_activat"/>
    <property type="match status" value="1"/>
</dbReference>
<dbReference type="EMBL" id="SHNP01000008">
    <property type="protein sequence ID" value="MCX2975458.1"/>
    <property type="molecule type" value="Genomic_DNA"/>
</dbReference>
<dbReference type="InterPro" id="IPR003593">
    <property type="entry name" value="AAA+_ATPase"/>
</dbReference>
<dbReference type="PROSITE" id="PS00675">
    <property type="entry name" value="SIGMA54_INTERACT_1"/>
    <property type="match status" value="1"/>
</dbReference>
<dbReference type="InterPro" id="IPR002197">
    <property type="entry name" value="HTH_Fis"/>
</dbReference>
<dbReference type="InterPro" id="IPR027417">
    <property type="entry name" value="P-loop_NTPase"/>
</dbReference>
<feature type="domain" description="Sigma-54 factor interaction" evidence="6">
    <location>
        <begin position="231"/>
        <end position="460"/>
    </location>
</feature>
<dbReference type="Gene3D" id="3.40.50.300">
    <property type="entry name" value="P-loop containing nucleotide triphosphate hydrolases"/>
    <property type="match status" value="1"/>
</dbReference>
<dbReference type="PROSITE" id="PS00676">
    <property type="entry name" value="SIGMA54_INTERACT_2"/>
    <property type="match status" value="1"/>
</dbReference>
<keyword evidence="2" id="KW-0067">ATP-binding</keyword>
<dbReference type="InterPro" id="IPR009057">
    <property type="entry name" value="Homeodomain-like_sf"/>
</dbReference>
<evidence type="ECO:0000256" key="1">
    <source>
        <dbReference type="ARBA" id="ARBA00022741"/>
    </source>
</evidence>
<evidence type="ECO:0000256" key="3">
    <source>
        <dbReference type="ARBA" id="ARBA00023015"/>
    </source>
</evidence>
<evidence type="ECO:0000256" key="2">
    <source>
        <dbReference type="ARBA" id="ARBA00022840"/>
    </source>
</evidence>
<organism evidence="7 8">
    <name type="scientific">Candidatus Seongchinamella marina</name>
    <dbReference type="NCBI Taxonomy" id="2518990"/>
    <lineage>
        <taxon>Bacteria</taxon>
        <taxon>Pseudomonadati</taxon>
        <taxon>Pseudomonadota</taxon>
        <taxon>Gammaproteobacteria</taxon>
        <taxon>Cellvibrionales</taxon>
        <taxon>Halieaceae</taxon>
        <taxon>Seongchinamella</taxon>
    </lineage>
</organism>
<dbReference type="PANTHER" id="PTHR32071:SF113">
    <property type="entry name" value="ALGINATE BIOSYNTHESIS TRANSCRIPTIONAL REGULATORY PROTEIN ALGB"/>
    <property type="match status" value="1"/>
</dbReference>
<dbReference type="PRINTS" id="PR01590">
    <property type="entry name" value="HTHFIS"/>
</dbReference>
<dbReference type="RefSeq" id="WP_279254098.1">
    <property type="nucleotide sequence ID" value="NZ_SHNP01000008.1"/>
</dbReference>
<dbReference type="PROSITE" id="PS00688">
    <property type="entry name" value="SIGMA54_INTERACT_3"/>
    <property type="match status" value="1"/>
</dbReference>
<name>A0ABT3SZN4_9GAMM</name>
<keyword evidence="1" id="KW-0547">Nucleotide-binding</keyword>
<dbReference type="SMART" id="SM00989">
    <property type="entry name" value="V4R"/>
    <property type="match status" value="1"/>
</dbReference>
<evidence type="ECO:0000259" key="6">
    <source>
        <dbReference type="PROSITE" id="PS50045"/>
    </source>
</evidence>
<keyword evidence="5" id="KW-0804">Transcription</keyword>
<dbReference type="Proteomes" id="UP001143307">
    <property type="component" value="Unassembled WGS sequence"/>
</dbReference>
<dbReference type="PROSITE" id="PS50045">
    <property type="entry name" value="SIGMA54_INTERACT_4"/>
    <property type="match status" value="1"/>
</dbReference>